<dbReference type="Pfam" id="PF14559">
    <property type="entry name" value="TPR_19"/>
    <property type="match status" value="1"/>
</dbReference>
<dbReference type="Gene3D" id="3.40.50.10070">
    <property type="entry name" value="TolB, N-terminal domain"/>
    <property type="match status" value="1"/>
</dbReference>
<dbReference type="SMART" id="SM00342">
    <property type="entry name" value="HTH_ARAC"/>
    <property type="match status" value="1"/>
</dbReference>
<name>A0A150XBJ2_9BACT</name>
<gene>
    <name evidence="6" type="ORF">AWW68_09745</name>
</gene>
<dbReference type="InterPro" id="IPR009057">
    <property type="entry name" value="Homeodomain-like_sf"/>
</dbReference>
<dbReference type="RefSeq" id="WP_068220575.1">
    <property type="nucleotide sequence ID" value="NZ_CP139724.1"/>
</dbReference>
<evidence type="ECO:0000313" key="7">
    <source>
        <dbReference type="Proteomes" id="UP000075606"/>
    </source>
</evidence>
<dbReference type="Gene3D" id="1.25.40.10">
    <property type="entry name" value="Tetratricopeptide repeat domain"/>
    <property type="match status" value="1"/>
</dbReference>
<evidence type="ECO:0000256" key="2">
    <source>
        <dbReference type="ARBA" id="ARBA00023125"/>
    </source>
</evidence>
<organism evidence="6 7">
    <name type="scientific">Roseivirga spongicola</name>
    <dbReference type="NCBI Taxonomy" id="333140"/>
    <lineage>
        <taxon>Bacteria</taxon>
        <taxon>Pseudomonadati</taxon>
        <taxon>Bacteroidota</taxon>
        <taxon>Cytophagia</taxon>
        <taxon>Cytophagales</taxon>
        <taxon>Roseivirgaceae</taxon>
        <taxon>Roseivirga</taxon>
    </lineage>
</organism>
<dbReference type="PROSITE" id="PS50005">
    <property type="entry name" value="TPR"/>
    <property type="match status" value="1"/>
</dbReference>
<keyword evidence="7" id="KW-1185">Reference proteome</keyword>
<keyword evidence="1" id="KW-0805">Transcription regulation</keyword>
<dbReference type="InterPro" id="IPR019734">
    <property type="entry name" value="TPR_rpt"/>
</dbReference>
<dbReference type="Proteomes" id="UP000075606">
    <property type="component" value="Unassembled WGS sequence"/>
</dbReference>
<dbReference type="InterPro" id="IPR018060">
    <property type="entry name" value="HTH_AraC"/>
</dbReference>
<dbReference type="PANTHER" id="PTHR43280">
    <property type="entry name" value="ARAC-FAMILY TRANSCRIPTIONAL REGULATOR"/>
    <property type="match status" value="1"/>
</dbReference>
<feature type="repeat" description="TPR" evidence="4">
    <location>
        <begin position="264"/>
        <end position="297"/>
    </location>
</feature>
<dbReference type="Pfam" id="PF12833">
    <property type="entry name" value="HTH_18"/>
    <property type="match status" value="1"/>
</dbReference>
<evidence type="ECO:0000313" key="6">
    <source>
        <dbReference type="EMBL" id="KYG76091.1"/>
    </source>
</evidence>
<keyword evidence="3" id="KW-0804">Transcription</keyword>
<dbReference type="PROSITE" id="PS01124">
    <property type="entry name" value="HTH_ARAC_FAMILY_2"/>
    <property type="match status" value="1"/>
</dbReference>
<evidence type="ECO:0000256" key="3">
    <source>
        <dbReference type="ARBA" id="ARBA00023163"/>
    </source>
</evidence>
<protein>
    <recommendedName>
        <fullName evidence="5">HTH araC/xylS-type domain-containing protein</fullName>
    </recommendedName>
</protein>
<dbReference type="Gene3D" id="1.10.10.60">
    <property type="entry name" value="Homeodomain-like"/>
    <property type="match status" value="2"/>
</dbReference>
<dbReference type="SUPFAM" id="SSF46689">
    <property type="entry name" value="Homeodomain-like"/>
    <property type="match status" value="1"/>
</dbReference>
<evidence type="ECO:0000256" key="1">
    <source>
        <dbReference type="ARBA" id="ARBA00023015"/>
    </source>
</evidence>
<dbReference type="AlphaFoldDB" id="A0A150XBJ2"/>
<feature type="domain" description="HTH araC/xylS-type" evidence="5">
    <location>
        <begin position="473"/>
        <end position="581"/>
    </location>
</feature>
<keyword evidence="4" id="KW-0802">TPR repeat</keyword>
<dbReference type="SUPFAM" id="SSF48452">
    <property type="entry name" value="TPR-like"/>
    <property type="match status" value="1"/>
</dbReference>
<evidence type="ECO:0000259" key="5">
    <source>
        <dbReference type="PROSITE" id="PS01124"/>
    </source>
</evidence>
<dbReference type="PANTHER" id="PTHR43280:SF29">
    <property type="entry name" value="ARAC-FAMILY TRANSCRIPTIONAL REGULATOR"/>
    <property type="match status" value="1"/>
</dbReference>
<accession>A0A150XBJ2</accession>
<dbReference type="GO" id="GO:0003700">
    <property type="term" value="F:DNA-binding transcription factor activity"/>
    <property type="evidence" value="ECO:0007669"/>
    <property type="project" value="InterPro"/>
</dbReference>
<reference evidence="6 7" key="1">
    <citation type="submission" date="2016-01" db="EMBL/GenBank/DDBJ databases">
        <title>Genome sequencing of Roseivirga spongicola UST030701-084.</title>
        <authorList>
            <person name="Selvaratnam C."/>
            <person name="Thevarajoo S."/>
            <person name="Goh K.M."/>
            <person name="Ee R."/>
            <person name="Chan K.-G."/>
            <person name="Chong C.S."/>
        </authorList>
    </citation>
    <scope>NUCLEOTIDE SEQUENCE [LARGE SCALE GENOMIC DNA]</scope>
    <source>
        <strain evidence="6 7">UST030701-084</strain>
    </source>
</reference>
<proteinExistence type="predicted"/>
<keyword evidence="2" id="KW-0238">DNA-binding</keyword>
<comment type="caution">
    <text evidence="6">The sequence shown here is derived from an EMBL/GenBank/DDBJ whole genome shotgun (WGS) entry which is preliminary data.</text>
</comment>
<dbReference type="GO" id="GO:0043565">
    <property type="term" value="F:sequence-specific DNA binding"/>
    <property type="evidence" value="ECO:0007669"/>
    <property type="project" value="InterPro"/>
</dbReference>
<dbReference type="SMART" id="SM00028">
    <property type="entry name" value="TPR"/>
    <property type="match status" value="3"/>
</dbReference>
<sequence>MINQKSIAVLPFNNISGDPDNQYFADGISEEIINTLCKIKGLKVTARTSSFSYRDRQVDVRHIGNDLGVSTVLEGSIRRAANRVRISTQLIRTDTGFHIWSESFDRELTDIFNLQDEISRLIADRIREQFGHFDIQDDFETPKTSETRAYQAYLKGRFFLLQWTVESIQKAQESFKESISLDPEYPLPYLGLSQSFVHQAAWNLADRMKALYMAHHFIKKLGDKQTELAEYHYTKGLYHFIGNWDFEKAQSHLNQALRINPNFSDALEFKAELLNANGHFDEAKQSIDRAIELNPNSPNHFYILAWNHYLQEQYKEAITSIDKGLSINEGWEMALELKAICQIQQNEENEFINTTKQFASDKRETLLHLWKTIKQGEQSGLSLNESSTFHLPVCTYLAWYGGTKDKAIELLINAFYDKSGQHINFRFDPLLAPLRQTDEVKKLKFTYSLDSVNSLHEEIKESKSETLSEEEVTDYLELLNSSMSKDLLYLDSHLSLRELAIKLNLHPNKLSWLLNNRIGKGFNEFINQHRLAHFKKIALKPEVQHLSILGIAYESGFNSKSVFNEFFKKNTGTTPKAWVKLQTSKQAF</sequence>
<dbReference type="STRING" id="333140.AWW68_09745"/>
<dbReference type="EMBL" id="LRPC01000012">
    <property type="protein sequence ID" value="KYG76091.1"/>
    <property type="molecule type" value="Genomic_DNA"/>
</dbReference>
<dbReference type="OrthoDB" id="9779074at2"/>
<evidence type="ECO:0000256" key="4">
    <source>
        <dbReference type="PROSITE-ProRule" id="PRU00339"/>
    </source>
</evidence>
<dbReference type="InterPro" id="IPR011990">
    <property type="entry name" value="TPR-like_helical_dom_sf"/>
</dbReference>